<proteinExistence type="predicted"/>
<sequence>MKKILLLALIVLFTITPTRFKKENKHQIIYYNTEHYKYDDEIIIRNNIK</sequence>
<reference evidence="2" key="1">
    <citation type="submission" date="2016-11" db="EMBL/GenBank/DDBJ databases">
        <authorList>
            <person name="Varghese N."/>
            <person name="Submissions S."/>
        </authorList>
    </citation>
    <scope>NUCLEOTIDE SEQUENCE [LARGE SCALE GENOMIC DNA]</scope>
    <source>
        <strain evidence="2">CGMCC 1.2749</strain>
    </source>
</reference>
<keyword evidence="2" id="KW-1185">Reference proteome</keyword>
<dbReference type="AlphaFoldDB" id="A0A1M7PP87"/>
<dbReference type="EMBL" id="FRCL01000020">
    <property type="protein sequence ID" value="SHN19065.1"/>
    <property type="molecule type" value="Genomic_DNA"/>
</dbReference>
<name>A0A1M7PP87_9FLAO</name>
<protein>
    <submittedName>
        <fullName evidence="1">Uncharacterized protein</fullName>
    </submittedName>
</protein>
<dbReference type="Proteomes" id="UP000184092">
    <property type="component" value="Unassembled WGS sequence"/>
</dbReference>
<dbReference type="STRING" id="178356.SAMN05216269_12039"/>
<gene>
    <name evidence="1" type="ORF">SAMN05216269_12039</name>
</gene>
<evidence type="ECO:0000313" key="2">
    <source>
        <dbReference type="Proteomes" id="UP000184092"/>
    </source>
</evidence>
<organism evidence="1 2">
    <name type="scientific">Flavobacterium xinjiangense</name>
    <dbReference type="NCBI Taxonomy" id="178356"/>
    <lineage>
        <taxon>Bacteria</taxon>
        <taxon>Pseudomonadati</taxon>
        <taxon>Bacteroidota</taxon>
        <taxon>Flavobacteriia</taxon>
        <taxon>Flavobacteriales</taxon>
        <taxon>Flavobacteriaceae</taxon>
        <taxon>Flavobacterium</taxon>
    </lineage>
</organism>
<accession>A0A1M7PP87</accession>
<evidence type="ECO:0000313" key="1">
    <source>
        <dbReference type="EMBL" id="SHN19065.1"/>
    </source>
</evidence>